<reference evidence="5" key="1">
    <citation type="journal article" date="2023" name="Plant Biotechnol. J.">
        <title>Chromosome-level wild Hevea brasiliensis genome provides new tools for genomic-assisted breeding and valuable loci to elevate rubber yield.</title>
        <authorList>
            <person name="Cheng H."/>
            <person name="Song X."/>
            <person name="Hu Y."/>
            <person name="Wu T."/>
            <person name="Yang Q."/>
            <person name="An Z."/>
            <person name="Feng S."/>
            <person name="Deng Z."/>
            <person name="Wu W."/>
            <person name="Zeng X."/>
            <person name="Tu M."/>
            <person name="Wang X."/>
            <person name="Huang H."/>
        </authorList>
    </citation>
    <scope>NUCLEOTIDE SEQUENCE</scope>
    <source>
        <strain evidence="5">MT/VB/25A 57/8</strain>
    </source>
</reference>
<gene>
    <name evidence="5" type="ORF">P3X46_006743</name>
</gene>
<keyword evidence="1" id="KW-0732">Signal</keyword>
<evidence type="ECO:0000313" key="6">
    <source>
        <dbReference type="Proteomes" id="UP001174677"/>
    </source>
</evidence>
<dbReference type="EMBL" id="JARPOI010000004">
    <property type="protein sequence ID" value="KAJ9182790.1"/>
    <property type="molecule type" value="Genomic_DNA"/>
</dbReference>
<evidence type="ECO:0000313" key="5">
    <source>
        <dbReference type="EMBL" id="KAJ9182790.1"/>
    </source>
</evidence>
<evidence type="ECO:0000256" key="1">
    <source>
        <dbReference type="ARBA" id="ARBA00022729"/>
    </source>
</evidence>
<keyword evidence="6" id="KW-1185">Reference proteome</keyword>
<evidence type="ECO:0000259" key="4">
    <source>
        <dbReference type="Pfam" id="PF01453"/>
    </source>
</evidence>
<dbReference type="PANTHER" id="PTHR32444">
    <property type="entry name" value="BULB-TYPE LECTIN DOMAIN-CONTAINING PROTEIN"/>
    <property type="match status" value="1"/>
</dbReference>
<accession>A0ABQ9MT36</accession>
<name>A0ABQ9MT36_HEVBR</name>
<sequence>MQLLDTGNLVVRYANDSQSDNFLWQSFDSPCDTLLPGMRIGRNFSTSQDRFLTSWKSADDPAPGQFSLWIDPRGFPQLVLRNGTSMHYRIGSWNGLRFAGSP</sequence>
<dbReference type="Proteomes" id="UP001174677">
    <property type="component" value="Chromosome 4"/>
</dbReference>
<dbReference type="InterPro" id="IPR036426">
    <property type="entry name" value="Bulb-type_lectin_dom_sf"/>
</dbReference>
<proteinExistence type="predicted"/>
<dbReference type="Pfam" id="PF01453">
    <property type="entry name" value="B_lectin"/>
    <property type="match status" value="1"/>
</dbReference>
<evidence type="ECO:0000256" key="2">
    <source>
        <dbReference type="ARBA" id="ARBA00023157"/>
    </source>
</evidence>
<keyword evidence="3" id="KW-0325">Glycoprotein</keyword>
<dbReference type="SUPFAM" id="SSF51110">
    <property type="entry name" value="alpha-D-mannose-specific plant lectins"/>
    <property type="match status" value="1"/>
</dbReference>
<keyword evidence="2" id="KW-1015">Disulfide bond</keyword>
<evidence type="ECO:0000256" key="3">
    <source>
        <dbReference type="ARBA" id="ARBA00023180"/>
    </source>
</evidence>
<dbReference type="PANTHER" id="PTHR32444:SF183">
    <property type="entry name" value="APPLE DOMAIN-CONTAINING PROTEIN"/>
    <property type="match status" value="1"/>
</dbReference>
<dbReference type="InterPro" id="IPR001480">
    <property type="entry name" value="Bulb-type_lectin_dom"/>
</dbReference>
<protein>
    <recommendedName>
        <fullName evidence="4">Bulb-type lectin domain-containing protein</fullName>
    </recommendedName>
</protein>
<feature type="domain" description="Bulb-type lectin" evidence="4">
    <location>
        <begin position="2"/>
        <end position="56"/>
    </location>
</feature>
<organism evidence="5 6">
    <name type="scientific">Hevea brasiliensis</name>
    <name type="common">Para rubber tree</name>
    <name type="synonym">Siphonia brasiliensis</name>
    <dbReference type="NCBI Taxonomy" id="3981"/>
    <lineage>
        <taxon>Eukaryota</taxon>
        <taxon>Viridiplantae</taxon>
        <taxon>Streptophyta</taxon>
        <taxon>Embryophyta</taxon>
        <taxon>Tracheophyta</taxon>
        <taxon>Spermatophyta</taxon>
        <taxon>Magnoliopsida</taxon>
        <taxon>eudicotyledons</taxon>
        <taxon>Gunneridae</taxon>
        <taxon>Pentapetalae</taxon>
        <taxon>rosids</taxon>
        <taxon>fabids</taxon>
        <taxon>Malpighiales</taxon>
        <taxon>Euphorbiaceae</taxon>
        <taxon>Crotonoideae</taxon>
        <taxon>Micrandreae</taxon>
        <taxon>Hevea</taxon>
    </lineage>
</organism>
<comment type="caution">
    <text evidence="5">The sequence shown here is derived from an EMBL/GenBank/DDBJ whole genome shotgun (WGS) entry which is preliminary data.</text>
</comment>